<sequence>MLALPAPEAVSTHLLIGGVLAVMGLVVLALQPALKRRLIANGANRTGLRISANVLSGAVILAFGVAFAAGAFSS</sequence>
<keyword evidence="1" id="KW-0472">Membrane</keyword>
<name>A0A7W3INT9_9ACTN</name>
<dbReference type="Proteomes" id="UP000523079">
    <property type="component" value="Unassembled WGS sequence"/>
</dbReference>
<keyword evidence="1" id="KW-0812">Transmembrane</keyword>
<feature type="transmembrane region" description="Helical" evidence="1">
    <location>
        <begin position="12"/>
        <end position="30"/>
    </location>
</feature>
<dbReference type="RefSeq" id="WP_182558135.1">
    <property type="nucleotide sequence ID" value="NZ_JACGWT010000001.1"/>
</dbReference>
<keyword evidence="3" id="KW-1185">Reference proteome</keyword>
<proteinExistence type="predicted"/>
<comment type="caution">
    <text evidence="2">The sequence shown here is derived from an EMBL/GenBank/DDBJ whole genome shotgun (WGS) entry which is preliminary data.</text>
</comment>
<dbReference type="AlphaFoldDB" id="A0A7W3INT9"/>
<evidence type="ECO:0000313" key="2">
    <source>
        <dbReference type="EMBL" id="MBA8792486.1"/>
    </source>
</evidence>
<dbReference type="EMBL" id="JACGWT010000001">
    <property type="protein sequence ID" value="MBA8792486.1"/>
    <property type="molecule type" value="Genomic_DNA"/>
</dbReference>
<accession>A0A7W3INT9</accession>
<keyword evidence="1" id="KW-1133">Transmembrane helix</keyword>
<evidence type="ECO:0000256" key="1">
    <source>
        <dbReference type="SAM" id="Phobius"/>
    </source>
</evidence>
<reference evidence="2 3" key="1">
    <citation type="submission" date="2020-07" db="EMBL/GenBank/DDBJ databases">
        <title>Sequencing the genomes of 1000 actinobacteria strains.</title>
        <authorList>
            <person name="Klenk H.-P."/>
        </authorList>
    </citation>
    <scope>NUCLEOTIDE SEQUENCE [LARGE SCALE GENOMIC DNA]</scope>
    <source>
        <strain evidence="2 3">DSM 100723</strain>
    </source>
</reference>
<evidence type="ECO:0000313" key="3">
    <source>
        <dbReference type="Proteomes" id="UP000523079"/>
    </source>
</evidence>
<protein>
    <submittedName>
        <fullName evidence="2">Uncharacterized protein</fullName>
    </submittedName>
</protein>
<organism evidence="2 3">
    <name type="scientific">Microlunatus kandeliicorticis</name>
    <dbReference type="NCBI Taxonomy" id="1759536"/>
    <lineage>
        <taxon>Bacteria</taxon>
        <taxon>Bacillati</taxon>
        <taxon>Actinomycetota</taxon>
        <taxon>Actinomycetes</taxon>
        <taxon>Propionibacteriales</taxon>
        <taxon>Propionibacteriaceae</taxon>
        <taxon>Microlunatus</taxon>
    </lineage>
</organism>
<gene>
    <name evidence="2" type="ORF">FHX74_000080</name>
</gene>
<feature type="transmembrane region" description="Helical" evidence="1">
    <location>
        <begin position="50"/>
        <end position="72"/>
    </location>
</feature>